<evidence type="ECO:0000313" key="2">
    <source>
        <dbReference type="EMBL" id="ADV28436.1"/>
    </source>
</evidence>
<accession>E6WWF9</accession>
<sequence length="139" mass="14502">MPAFWKAVLVAPLAVPVALCIWIAASWQLHLRQADFYLAAGIVVVVGTVCGAIAMAVLGLPYLLWLRAKDRLSWLAVCAGSTLAGIGMAAPFWIQVSRQSALESALVGTGAGLLVGVVFCLVAGLPVWGRQVQGVASCE</sequence>
<proteinExistence type="predicted"/>
<feature type="transmembrane region" description="Helical" evidence="1">
    <location>
        <begin position="72"/>
        <end position="94"/>
    </location>
</feature>
<organism evidence="2 3">
    <name type="scientific">Pseudoxanthomonas suwonensis (strain 11-1)</name>
    <dbReference type="NCBI Taxonomy" id="743721"/>
    <lineage>
        <taxon>Bacteria</taxon>
        <taxon>Pseudomonadati</taxon>
        <taxon>Pseudomonadota</taxon>
        <taxon>Gammaproteobacteria</taxon>
        <taxon>Lysobacterales</taxon>
        <taxon>Lysobacteraceae</taxon>
        <taxon>Pseudoxanthomonas</taxon>
    </lineage>
</organism>
<name>E6WWF9_PSEUU</name>
<dbReference type="HOGENOM" id="CLU_1843461_0_0_6"/>
<feature type="transmembrane region" description="Helical" evidence="1">
    <location>
        <begin position="106"/>
        <end position="128"/>
    </location>
</feature>
<keyword evidence="1" id="KW-0472">Membrane</keyword>
<dbReference type="AlphaFoldDB" id="E6WWF9"/>
<evidence type="ECO:0000256" key="1">
    <source>
        <dbReference type="SAM" id="Phobius"/>
    </source>
</evidence>
<evidence type="ECO:0000313" key="3">
    <source>
        <dbReference type="Proteomes" id="UP000008632"/>
    </source>
</evidence>
<keyword evidence="1" id="KW-0812">Transmembrane</keyword>
<dbReference type="Proteomes" id="UP000008632">
    <property type="component" value="Chromosome"/>
</dbReference>
<gene>
    <name evidence="2" type="ordered locus">Psesu_2604</name>
</gene>
<feature type="transmembrane region" description="Helical" evidence="1">
    <location>
        <begin position="36"/>
        <end position="65"/>
    </location>
</feature>
<dbReference type="RefSeq" id="WP_013536262.1">
    <property type="nucleotide sequence ID" value="NC_014924.1"/>
</dbReference>
<keyword evidence="3" id="KW-1185">Reference proteome</keyword>
<keyword evidence="1" id="KW-1133">Transmembrane helix</keyword>
<protein>
    <submittedName>
        <fullName evidence="2">Major facilitator superfamily MFS_1</fullName>
    </submittedName>
</protein>
<dbReference type="KEGG" id="psu:Psesu_2604"/>
<dbReference type="EMBL" id="CP002446">
    <property type="protein sequence ID" value="ADV28436.1"/>
    <property type="molecule type" value="Genomic_DNA"/>
</dbReference>
<reference evidence="2 3" key="1">
    <citation type="submission" date="2011-01" db="EMBL/GenBank/DDBJ databases">
        <title>Complete sequence of Pseudoxanthomonas suwonensis 11-1.</title>
        <authorList>
            <consortium name="US DOE Joint Genome Institute"/>
            <person name="Lucas S."/>
            <person name="Copeland A."/>
            <person name="Lapidus A."/>
            <person name="Cheng J.-F."/>
            <person name="Goodwin L."/>
            <person name="Pitluck S."/>
            <person name="Teshima H."/>
            <person name="Detter J.C."/>
            <person name="Han C."/>
            <person name="Tapia R."/>
            <person name="Land M."/>
            <person name="Hauser L."/>
            <person name="Kyrpides N."/>
            <person name="Ivanova N."/>
            <person name="Ovchinnikova G."/>
            <person name="Siebers A.K."/>
            <person name="Allgaier M."/>
            <person name="Thelen M.P."/>
            <person name="Hugenholtz P."/>
            <person name="Gladden J."/>
            <person name="Woyke T."/>
        </authorList>
    </citation>
    <scope>NUCLEOTIDE SEQUENCE [LARGE SCALE GENOMIC DNA]</scope>
    <source>
        <strain evidence="3">11-1</strain>
    </source>
</reference>